<dbReference type="GO" id="GO:0016020">
    <property type="term" value="C:membrane"/>
    <property type="evidence" value="ECO:0007669"/>
    <property type="project" value="UniProtKB-SubCell"/>
</dbReference>
<feature type="signal peptide" evidence="7">
    <location>
        <begin position="1"/>
        <end position="27"/>
    </location>
</feature>
<sequence>MAPPCVMFLAFASLLLLAFHHGCYVSAATCHPDDESGLLAFKSGITEDPSGELSNWKPGTDCCQWLGANCREGNNKRVTSLALYGRPDGQSAADNPRSYLTGTISPLLSKVQYLESIQFQFLRNLTGTFPRFIFDLPKLVTFSIEDNKLSGPLPADIGRLSRLRTLSLARNRFSGSIPSSISQLTQLHHLGLGENLLSGPIPDDLRQLKGLRFLLLDGNQLSGEIPNFWKSFPNLESLILSNNKFTGGIPTSIASLAPKLKFLTLGNNQLSGKIPEFISNLKALDTLDLSSNRFFGVLPNNLKNLKKIMYLNLARNNFEDPFPDFVLENIESLDLSYNKFKLGEIPKRVAPSSVIFSLKLAGCGIKMRLEDWKPQWTSQYRDIDLSDNEISGSAVNLLNSIENLEGFWASGNQLKFNLSDIKLPKTLKYLDLSKNQVFGSVPQSVVGLEKLNLSYNRLCGKIPASKFPAAAFEGNACLCGSPLPACRRQ</sequence>
<dbReference type="Pfam" id="PF00560">
    <property type="entry name" value="LRR_1"/>
    <property type="match status" value="1"/>
</dbReference>
<evidence type="ECO:0000256" key="7">
    <source>
        <dbReference type="SAM" id="SignalP"/>
    </source>
</evidence>
<dbReference type="PANTHER" id="PTHR48009:SF16">
    <property type="entry name" value="LEUCINE-RICH REPEAT-CONTAINING N-TERMINAL PLANT-TYPE DOMAIN-CONTAINING PROTEIN"/>
    <property type="match status" value="1"/>
</dbReference>
<keyword evidence="7" id="KW-0732">Signal</keyword>
<comment type="caution">
    <text evidence="9">The sequence shown here is derived from an EMBL/GenBank/DDBJ whole genome shotgun (WGS) entry which is preliminary data.</text>
</comment>
<reference evidence="9 10" key="1">
    <citation type="submission" date="2024-01" db="EMBL/GenBank/DDBJ databases">
        <title>Genome assemblies of Stephania.</title>
        <authorList>
            <person name="Yang L."/>
        </authorList>
    </citation>
    <scope>NUCLEOTIDE SEQUENCE [LARGE SCALE GENOMIC DNA]</scope>
    <source>
        <strain evidence="9">YNDBR</strain>
        <tissue evidence="9">Leaf</tissue>
    </source>
</reference>
<keyword evidence="5" id="KW-1133">Transmembrane helix</keyword>
<keyword evidence="3" id="KW-0812">Transmembrane</keyword>
<gene>
    <name evidence="9" type="ORF">Syun_005788</name>
</gene>
<evidence type="ECO:0000256" key="6">
    <source>
        <dbReference type="ARBA" id="ARBA00023136"/>
    </source>
</evidence>
<keyword evidence="4" id="KW-0677">Repeat</keyword>
<evidence type="ECO:0000256" key="2">
    <source>
        <dbReference type="ARBA" id="ARBA00022614"/>
    </source>
</evidence>
<evidence type="ECO:0000313" key="9">
    <source>
        <dbReference type="EMBL" id="KAK9159447.1"/>
    </source>
</evidence>
<dbReference type="InterPro" id="IPR032675">
    <property type="entry name" value="LRR_dom_sf"/>
</dbReference>
<dbReference type="Proteomes" id="UP001420932">
    <property type="component" value="Unassembled WGS sequence"/>
</dbReference>
<evidence type="ECO:0000256" key="4">
    <source>
        <dbReference type="ARBA" id="ARBA00022737"/>
    </source>
</evidence>
<evidence type="ECO:0000259" key="8">
    <source>
        <dbReference type="Pfam" id="PF08263"/>
    </source>
</evidence>
<dbReference type="SUPFAM" id="SSF52047">
    <property type="entry name" value="RNI-like"/>
    <property type="match status" value="1"/>
</dbReference>
<dbReference type="SMART" id="SM00369">
    <property type="entry name" value="LRR_TYP"/>
    <property type="match status" value="6"/>
</dbReference>
<evidence type="ECO:0000256" key="5">
    <source>
        <dbReference type="ARBA" id="ARBA00022989"/>
    </source>
</evidence>
<keyword evidence="10" id="KW-1185">Reference proteome</keyword>
<dbReference type="Pfam" id="PF13855">
    <property type="entry name" value="LRR_8"/>
    <property type="match status" value="2"/>
</dbReference>
<name>A0AAP0KVG4_9MAGN</name>
<proteinExistence type="predicted"/>
<dbReference type="PANTHER" id="PTHR48009">
    <property type="entry name" value="LEUCINE-RICH REPEAT (LRR) FAMILY PROTEIN"/>
    <property type="match status" value="1"/>
</dbReference>
<feature type="domain" description="Leucine-rich repeat-containing N-terminal plant-type" evidence="8">
    <location>
        <begin position="31"/>
        <end position="70"/>
    </location>
</feature>
<keyword evidence="2" id="KW-0433">Leucine-rich repeat</keyword>
<evidence type="ECO:0000256" key="3">
    <source>
        <dbReference type="ARBA" id="ARBA00022692"/>
    </source>
</evidence>
<comment type="subcellular location">
    <subcellularLocation>
        <location evidence="1">Membrane</location>
        <topology evidence="1">Single-pass membrane protein</topology>
    </subcellularLocation>
</comment>
<dbReference type="InterPro" id="IPR053213">
    <property type="entry name" value="RLP29"/>
</dbReference>
<dbReference type="InterPro" id="IPR001611">
    <property type="entry name" value="Leu-rich_rpt"/>
</dbReference>
<dbReference type="AlphaFoldDB" id="A0AAP0KVG4"/>
<dbReference type="Pfam" id="PF08263">
    <property type="entry name" value="LRRNT_2"/>
    <property type="match status" value="1"/>
</dbReference>
<dbReference type="InterPro" id="IPR003591">
    <property type="entry name" value="Leu-rich_rpt_typical-subtyp"/>
</dbReference>
<evidence type="ECO:0000313" key="10">
    <source>
        <dbReference type="Proteomes" id="UP001420932"/>
    </source>
</evidence>
<protein>
    <recommendedName>
        <fullName evidence="8">Leucine-rich repeat-containing N-terminal plant-type domain-containing protein</fullName>
    </recommendedName>
</protein>
<organism evidence="9 10">
    <name type="scientific">Stephania yunnanensis</name>
    <dbReference type="NCBI Taxonomy" id="152371"/>
    <lineage>
        <taxon>Eukaryota</taxon>
        <taxon>Viridiplantae</taxon>
        <taxon>Streptophyta</taxon>
        <taxon>Embryophyta</taxon>
        <taxon>Tracheophyta</taxon>
        <taxon>Spermatophyta</taxon>
        <taxon>Magnoliopsida</taxon>
        <taxon>Ranunculales</taxon>
        <taxon>Menispermaceae</taxon>
        <taxon>Menispermoideae</taxon>
        <taxon>Cissampelideae</taxon>
        <taxon>Stephania</taxon>
    </lineage>
</organism>
<feature type="chain" id="PRO_5042954125" description="Leucine-rich repeat-containing N-terminal plant-type domain-containing protein" evidence="7">
    <location>
        <begin position="28"/>
        <end position="489"/>
    </location>
</feature>
<dbReference type="InterPro" id="IPR013210">
    <property type="entry name" value="LRR_N_plant-typ"/>
</dbReference>
<accession>A0AAP0KVG4</accession>
<dbReference type="FunFam" id="3.80.10.10:FF:000095">
    <property type="entry name" value="LRR receptor-like serine/threonine-protein kinase GSO1"/>
    <property type="match status" value="1"/>
</dbReference>
<evidence type="ECO:0000256" key="1">
    <source>
        <dbReference type="ARBA" id="ARBA00004167"/>
    </source>
</evidence>
<dbReference type="EMBL" id="JBBNAF010000003">
    <property type="protein sequence ID" value="KAK9159447.1"/>
    <property type="molecule type" value="Genomic_DNA"/>
</dbReference>
<keyword evidence="6" id="KW-0472">Membrane</keyword>
<dbReference type="Gene3D" id="3.80.10.10">
    <property type="entry name" value="Ribonuclease Inhibitor"/>
    <property type="match status" value="3"/>
</dbReference>